<dbReference type="AlphaFoldDB" id="A0A6G0SWJ0"/>
<keyword evidence="3" id="KW-1185">Reference proteome</keyword>
<dbReference type="OrthoDB" id="5873082at2759"/>
<organism evidence="2 3">
    <name type="scientific">Aphis glycines</name>
    <name type="common">Soybean aphid</name>
    <dbReference type="NCBI Taxonomy" id="307491"/>
    <lineage>
        <taxon>Eukaryota</taxon>
        <taxon>Metazoa</taxon>
        <taxon>Ecdysozoa</taxon>
        <taxon>Arthropoda</taxon>
        <taxon>Hexapoda</taxon>
        <taxon>Insecta</taxon>
        <taxon>Pterygota</taxon>
        <taxon>Neoptera</taxon>
        <taxon>Paraneoptera</taxon>
        <taxon>Hemiptera</taxon>
        <taxon>Sternorrhyncha</taxon>
        <taxon>Aphidomorpha</taxon>
        <taxon>Aphidoidea</taxon>
        <taxon>Aphididae</taxon>
        <taxon>Aphidini</taxon>
        <taxon>Aphis</taxon>
        <taxon>Aphis</taxon>
    </lineage>
</organism>
<dbReference type="PANTHER" id="PTHR35374">
    <property type="entry name" value="CYCLIN-DEPENDENT KINASE 11A-LIKE"/>
    <property type="match status" value="1"/>
</dbReference>
<dbReference type="Proteomes" id="UP000475862">
    <property type="component" value="Unassembled WGS sequence"/>
</dbReference>
<evidence type="ECO:0000313" key="3">
    <source>
        <dbReference type="Proteomes" id="UP000475862"/>
    </source>
</evidence>
<comment type="caution">
    <text evidence="2">The sequence shown here is derived from an EMBL/GenBank/DDBJ whole genome shotgun (WGS) entry which is preliminary data.</text>
</comment>
<reference evidence="2 3" key="1">
    <citation type="submission" date="2019-08" db="EMBL/GenBank/DDBJ databases">
        <title>The genome of the soybean aphid Biotype 1, its phylome, world population structure and adaptation to the North American continent.</title>
        <authorList>
            <person name="Giordano R."/>
            <person name="Donthu R.K."/>
            <person name="Hernandez A.G."/>
            <person name="Wright C.L."/>
            <person name="Zimin A.V."/>
        </authorList>
    </citation>
    <scope>NUCLEOTIDE SEQUENCE [LARGE SCALE GENOMIC DNA]</scope>
    <source>
        <tissue evidence="2">Whole aphids</tissue>
    </source>
</reference>
<name>A0A6G0SWJ0_APHGL</name>
<sequence length="1114" mass="127536">MDLIEQKDKLDILNVDTRIIKKTSRHGPLLPDTIRAIIVGPSGSDDIKGANIFIFSDADKVIKPNLTKKNSVIIFDDVLCGPQSIIREYFGMCRHSGASSVFYLAQTYSKIPKQLDDTNLKHIFNDHSSADMDFSEFRKISHFCWNQSDYGFMVIDKTREMNEDKIDILKETDILSSLFSMNKDKVLLKNLISSKKNIKRKIMNMKRGVIDSDNYFRETFIPLLKPLTSIPEKNTSFISDTTKKKDTLITSDGDSENESNSSFDNFLISNPKLQRYDKSYGMHYDSVNDQLKISDIPVTFDHGNLRLLDNYYPWTKGLWSLLCEKVPKNMTIEDMESYYNILKTSKVYLKADGKPKTSRYFKWMNVVKPLYDRMKIEEKQLNEEVLKINNKVKTPSQLKLKEFDNFLFSSSAKRRNIVNDATISNVPFDFSSSVISSKFEEPPTDQLFKFSLSPSVKKGSGLYKDVIPHTQLVYYDDPNELVVRLNLLTSSQNAGNTGVNNEIISIIEELQGLANELHRPARKVFPRRSIITRFKDDLWQADLMDMQSHSKQNLDTYTKYVWVESLKNKTGKECTKVRIALSSVQLENVSIKCTPYEARIKNTRYTPNWTTEIFTVSKVLHTEPITYQLKDGSNNIILGGFYEQEIKLTDFPNTFLIERVIKKVKDKMLIKWMGFDSIVINFLTFEFGGHSFKVSLNLDLSSSKLSASSLNEEAIKRNVSTNFILNLRATSLLKDIYFSVEFGITFNPVSPQSLLLHAFFSRINLGKFKYAPPFNGFTKLILNCNPSIETSVHPEPLSINSDSSANILSNFVFNKLAKSDELHAKTFDVLKATSCLSWVIGRIFKQKDSLVNSSKRTEIEINEQRDLSGEAVHRQHSGMLNINHTCNVEINWILLDSNHNNNEFHKTFQNDIVLDINRTCNDVPFKFYTTQLIILDLRGEGVEVVTYIRDSSIQKMSCYSFKSDDEESVVVSEDNIITTLQKKGTSKRLAVKPDKKPVSKKDEKGELYKFITYYEKSTSISCYTDKILDLITDPTIPTDAENTLNIKKDECSLTVKTPVENTAVDYWTIAHYKCAKIANVALQDRWKHAECLLKISLTGQHPDDLNTAKEMVTL</sequence>
<dbReference type="EMBL" id="VYZN01001705">
    <property type="protein sequence ID" value="KAE9522027.1"/>
    <property type="molecule type" value="Genomic_DNA"/>
</dbReference>
<dbReference type="Pfam" id="PF26634">
    <property type="entry name" value="DUF8207"/>
    <property type="match status" value="1"/>
</dbReference>
<accession>A0A6G0SWJ0</accession>
<protein>
    <recommendedName>
        <fullName evidence="1">DUF8207 domain-containing protein</fullName>
    </recommendedName>
</protein>
<gene>
    <name evidence="2" type="ORF">AGLY_017589</name>
</gene>
<feature type="domain" description="DUF8207" evidence="1">
    <location>
        <begin position="276"/>
        <end position="371"/>
    </location>
</feature>
<evidence type="ECO:0000259" key="1">
    <source>
        <dbReference type="Pfam" id="PF26634"/>
    </source>
</evidence>
<feature type="non-terminal residue" evidence="2">
    <location>
        <position position="1114"/>
    </location>
</feature>
<evidence type="ECO:0000313" key="2">
    <source>
        <dbReference type="EMBL" id="KAE9522027.1"/>
    </source>
</evidence>
<proteinExistence type="predicted"/>
<dbReference type="InterPro" id="IPR058520">
    <property type="entry name" value="DUF8207"/>
</dbReference>
<dbReference type="PANTHER" id="PTHR35374:SF1">
    <property type="entry name" value="PROTEIN KINASE DOMAIN-CONTAINING PROTEIN"/>
    <property type="match status" value="1"/>
</dbReference>